<gene>
    <name evidence="3" type="ORF">DFR30_2692</name>
</gene>
<protein>
    <submittedName>
        <fullName evidence="3">Uncharacterized protein DUF5011</fullName>
    </submittedName>
</protein>
<accession>A0A4R1HF46</accession>
<evidence type="ECO:0000259" key="2">
    <source>
        <dbReference type="Pfam" id="PF16403"/>
    </source>
</evidence>
<keyword evidence="1" id="KW-0732">Signal</keyword>
<dbReference type="RefSeq" id="WP_207891903.1">
    <property type="nucleotide sequence ID" value="NZ_SMFX01000001.1"/>
</dbReference>
<dbReference type="Pfam" id="PF16403">
    <property type="entry name" value="Bact_surface_Ig-like"/>
    <property type="match status" value="2"/>
</dbReference>
<dbReference type="AlphaFoldDB" id="A0A4R1HF46"/>
<feature type="domain" description="Pesticidal crystal protein Cry22Aa Ig-like" evidence="2">
    <location>
        <begin position="482"/>
        <end position="552"/>
    </location>
</feature>
<keyword evidence="4" id="KW-1185">Reference proteome</keyword>
<feature type="signal peptide" evidence="1">
    <location>
        <begin position="1"/>
        <end position="32"/>
    </location>
</feature>
<dbReference type="Proteomes" id="UP000295707">
    <property type="component" value="Unassembled WGS sequence"/>
</dbReference>
<dbReference type="EMBL" id="SMFX01000001">
    <property type="protein sequence ID" value="TCK19381.1"/>
    <property type="molecule type" value="Genomic_DNA"/>
</dbReference>
<dbReference type="Gene3D" id="2.60.40.10">
    <property type="entry name" value="Immunoglobulins"/>
    <property type="match status" value="4"/>
</dbReference>
<organism evidence="3 4">
    <name type="scientific">Thiogranum longum</name>
    <dbReference type="NCBI Taxonomy" id="1537524"/>
    <lineage>
        <taxon>Bacteria</taxon>
        <taxon>Pseudomonadati</taxon>
        <taxon>Pseudomonadota</taxon>
        <taxon>Gammaproteobacteria</taxon>
        <taxon>Chromatiales</taxon>
        <taxon>Ectothiorhodospiraceae</taxon>
        <taxon>Thiogranum</taxon>
    </lineage>
</organism>
<evidence type="ECO:0000313" key="3">
    <source>
        <dbReference type="EMBL" id="TCK19381.1"/>
    </source>
</evidence>
<proteinExistence type="predicted"/>
<comment type="caution">
    <text evidence="3">The sequence shown here is derived from an EMBL/GenBank/DDBJ whole genome shotgun (WGS) entry which is preliminary data.</text>
</comment>
<dbReference type="InterPro" id="IPR013783">
    <property type="entry name" value="Ig-like_fold"/>
</dbReference>
<dbReference type="InterPro" id="IPR032179">
    <property type="entry name" value="Cry22Aa_Ig-like"/>
</dbReference>
<evidence type="ECO:0000256" key="1">
    <source>
        <dbReference type="SAM" id="SignalP"/>
    </source>
</evidence>
<name>A0A4R1HF46_9GAMM</name>
<feature type="domain" description="Pesticidal crystal protein Cry22Aa Ig-like" evidence="2">
    <location>
        <begin position="559"/>
        <end position="631"/>
    </location>
</feature>
<evidence type="ECO:0000313" key="4">
    <source>
        <dbReference type="Proteomes" id="UP000295707"/>
    </source>
</evidence>
<sequence length="1172" mass="118382">MHSAQCFKTKKRILAAAVLTALSAAAVGPARADVQVYDWTGTFTMINPANVTLVNTDVAGNPTKGNQTEVTGTFTYRTGSDDLVNGGGGSGDIAIDAFNFFGGGPAVAHDATFIAIGDGHGFNGDSSGISNGPGDLLKGDLLFDWNGTNNIVVEIIWNAGGFLTSDMGLAGGVGSSVVAGAGAIAPDYESRCVDITFGVCTIALDDPAAGATEWINPADGTLVPDASAFGLTTDVSGGPILLATVDGNPFAQESVDPDGPGNPIPPVNRHIDGLSGIAMDNGPFPGFGANFDVRTMMLTAFTDTTPPVVTLSPNSISINQGDAFDPLAPPGVTITVVDVVDGTLDVATDCSITNGVLTGAAGNYTVTYNCSDLSANANADNGSEGVLNVQVVAAGAPIITLSGNASVTQECGVAYTDAGASCTDALLNPITAPADFFLDTSALNVSTLGVQSVTWSCTDTGGGGTTTVDRVVTVVDTSAPVISLNGAASVAIEEGSVYTDAGATATDGCDVGLPALTVVNTVDTSVPSTYLVTYSVSDASGNPATASRTVEVQPSAPAIVLQGNQTVNLNVGDTFDPNNPGAVCSDAQDATAPVVSVASNVDVTQPGTYEAVYSCTDTDGNTASVTRNVIVQGAGFFSAVDSNFTMLTPTGDFQNGANDIVATWDGTFNTSVSDSNFNMTLATATPTPYEGSVWTAHNIRVFGPGSYQFDVDCTPAQIQAGITDCPVTDLDKPEGRVLTLDVGPNQLGAHILFDWSTTSNIDVVNLWNIDGAFTSPSGFLGVTGRIFNLVSIDANGNNFSGVPMVDGPFIGFHANFNLDFNPPIQPAAGVRAPILGAIQNGATRRAVLVTDGIVTVSTDIGTTFDWSATDDALDGGATVTTSSLSFDPASVAPGFYSVGVTIDSGLSSEATGSLILEVVASVPSVGLDDSDNDGIPDSVDDSGPANSLLVDAGDATLGSIISSPGTSLSVGNNAYIAGIFGGSIPSTDLPSDSGVEESCIGGCFDFQVSGVSPGGSVMVVLPLSEPLPGGSVYRKYNQSAGTWVDFGVGAGNAIASAGKIAGGLCPDESSASYDDTLGLVAGDECIRLTIVDGGANDMDSAANPANGIVYDPGGAGVPATPVFASPSTSLGSASGCTVVTAPIDPRQRGDWWLLAMLLGLLGFHAHMRRSRH</sequence>
<feature type="chain" id="PRO_5020846159" evidence="1">
    <location>
        <begin position="33"/>
        <end position="1172"/>
    </location>
</feature>
<reference evidence="3 4" key="1">
    <citation type="submission" date="2019-03" db="EMBL/GenBank/DDBJ databases">
        <title>Genomic Encyclopedia of Type Strains, Phase IV (KMG-IV): sequencing the most valuable type-strain genomes for metagenomic binning, comparative biology and taxonomic classification.</title>
        <authorList>
            <person name="Goeker M."/>
        </authorList>
    </citation>
    <scope>NUCLEOTIDE SEQUENCE [LARGE SCALE GENOMIC DNA]</scope>
    <source>
        <strain evidence="3 4">DSM 19610</strain>
    </source>
</reference>